<feature type="transmembrane region" description="Helical" evidence="2">
    <location>
        <begin position="95"/>
        <end position="112"/>
    </location>
</feature>
<feature type="transmembrane region" description="Helical" evidence="2">
    <location>
        <begin position="400"/>
        <end position="420"/>
    </location>
</feature>
<feature type="transmembrane region" description="Helical" evidence="2">
    <location>
        <begin position="170"/>
        <end position="188"/>
    </location>
</feature>
<gene>
    <name evidence="3" type="ORF">CLODIP_2_CD14424</name>
</gene>
<keyword evidence="2" id="KW-1133">Transmembrane helix</keyword>
<dbReference type="SUPFAM" id="SSF103481">
    <property type="entry name" value="Multidrug resistance efflux transporter EmrE"/>
    <property type="match status" value="1"/>
</dbReference>
<feature type="compositionally biased region" description="Polar residues" evidence="1">
    <location>
        <begin position="36"/>
        <end position="68"/>
    </location>
</feature>
<evidence type="ECO:0000313" key="3">
    <source>
        <dbReference type="EMBL" id="CAB3362608.1"/>
    </source>
</evidence>
<name>A0A8S1BUK7_9INSE</name>
<comment type="caution">
    <text evidence="3">The sequence shown here is derived from an EMBL/GenBank/DDBJ whole genome shotgun (WGS) entry which is preliminary data.</text>
</comment>
<keyword evidence="2" id="KW-0472">Membrane</keyword>
<protein>
    <recommendedName>
        <fullName evidence="5">EamA domain-containing protein</fullName>
    </recommendedName>
</protein>
<feature type="transmembrane region" description="Helical" evidence="2">
    <location>
        <begin position="334"/>
        <end position="358"/>
    </location>
</feature>
<accession>A0A8S1BUK7</accession>
<feature type="region of interest" description="Disordered" evidence="1">
    <location>
        <begin position="1"/>
        <end position="70"/>
    </location>
</feature>
<feature type="transmembrane region" description="Helical" evidence="2">
    <location>
        <begin position="219"/>
        <end position="244"/>
    </location>
</feature>
<evidence type="ECO:0000313" key="4">
    <source>
        <dbReference type="Proteomes" id="UP000494165"/>
    </source>
</evidence>
<dbReference type="EMBL" id="CADEPI010000009">
    <property type="protein sequence ID" value="CAB3362608.1"/>
    <property type="molecule type" value="Genomic_DNA"/>
</dbReference>
<feature type="transmembrane region" description="Helical" evidence="2">
    <location>
        <begin position="250"/>
        <end position="268"/>
    </location>
</feature>
<dbReference type="PANTHER" id="PTHR19346:SF4">
    <property type="entry name" value="SUGAR PHOSPHATE TRANSPORTER DOMAIN-CONTAINING PROTEIN"/>
    <property type="match status" value="1"/>
</dbReference>
<organism evidence="3 4">
    <name type="scientific">Cloeon dipterum</name>
    <dbReference type="NCBI Taxonomy" id="197152"/>
    <lineage>
        <taxon>Eukaryota</taxon>
        <taxon>Metazoa</taxon>
        <taxon>Ecdysozoa</taxon>
        <taxon>Arthropoda</taxon>
        <taxon>Hexapoda</taxon>
        <taxon>Insecta</taxon>
        <taxon>Pterygota</taxon>
        <taxon>Palaeoptera</taxon>
        <taxon>Ephemeroptera</taxon>
        <taxon>Pisciforma</taxon>
        <taxon>Baetidae</taxon>
        <taxon>Cloeon</taxon>
    </lineage>
</organism>
<proteinExistence type="predicted"/>
<evidence type="ECO:0000256" key="2">
    <source>
        <dbReference type="SAM" id="Phobius"/>
    </source>
</evidence>
<dbReference type="PANTHER" id="PTHR19346">
    <property type="entry name" value="SUGAR PHOSPHATE TRANSPORTER DOMAIN-CONTAINING PROTEIN"/>
    <property type="match status" value="1"/>
</dbReference>
<feature type="transmembrane region" description="Helical" evidence="2">
    <location>
        <begin position="370"/>
        <end position="388"/>
    </location>
</feature>
<dbReference type="InterPro" id="IPR026505">
    <property type="entry name" value="Solute_c_fam_35_mem_F3/F4"/>
</dbReference>
<dbReference type="OrthoDB" id="10062838at2759"/>
<dbReference type="AlphaFoldDB" id="A0A8S1BUK7"/>
<keyword evidence="4" id="KW-1185">Reference proteome</keyword>
<evidence type="ECO:0008006" key="5">
    <source>
        <dbReference type="Google" id="ProtNLM"/>
    </source>
</evidence>
<feature type="transmembrane region" description="Helical" evidence="2">
    <location>
        <begin position="426"/>
        <end position="444"/>
    </location>
</feature>
<dbReference type="InterPro" id="IPR037185">
    <property type="entry name" value="EmrE-like"/>
</dbReference>
<evidence type="ECO:0000256" key="1">
    <source>
        <dbReference type="SAM" id="MobiDB-lite"/>
    </source>
</evidence>
<keyword evidence="2" id="KW-0812">Transmembrane</keyword>
<sequence length="504" mass="55995">MREGDSIPSIFNPRRPRTPSVVVTTEDGEAAPVPSTPVTNGPFTSIQKHPRQQDSTEQAPSEPDTSALQPVKHSSIWSKCKKLSDSCISLAARKVYCGIFITVVVTCCWVGTTHSLKLLYRHRSAANSSSPPQPLFYNLTTLSSIQNSTSLKSEEAVSLRTMHYDAPFCTAWFLTNWNILFLPFYLIFRMPGSRCSNPSKIIAEAIRPFREKGFTFARFFVRLMFVTGLWLSTFYCLVLSMRTLYATDSIALFATTVSFAYLLYWVILHEQFVGIRIVAVILCDTGIALLAYMDGITDSPTLGGVVLAVTAATSFAVFKVMFRKLVGPNASKGQIALCHSALGLMNAMLLWPVALGLFLSGSESVPWPDLPWITLLAASVLLLATNLINNFGIAYTYEIFITMGLITAVPLSGAVDILLYHATFAGMKLSGMILIAIGFFLVFFPDNWPDYITRLLRNVILLSHSARWSRRHRNGALTGQRRDIVDYRTGYIRSHLRSPSGRVR</sequence>
<feature type="transmembrane region" description="Helical" evidence="2">
    <location>
        <begin position="275"/>
        <end position="293"/>
    </location>
</feature>
<reference evidence="3 4" key="1">
    <citation type="submission" date="2020-04" db="EMBL/GenBank/DDBJ databases">
        <authorList>
            <person name="Alioto T."/>
            <person name="Alioto T."/>
            <person name="Gomez Garrido J."/>
        </authorList>
    </citation>
    <scope>NUCLEOTIDE SEQUENCE [LARGE SCALE GENOMIC DNA]</scope>
</reference>
<feature type="transmembrane region" description="Helical" evidence="2">
    <location>
        <begin position="305"/>
        <end position="322"/>
    </location>
</feature>
<dbReference type="Proteomes" id="UP000494165">
    <property type="component" value="Unassembled WGS sequence"/>
</dbReference>